<gene>
    <name evidence="3" type="ORF">C1645_752899</name>
</gene>
<dbReference type="AlphaFoldDB" id="A0A397TQF0"/>
<evidence type="ECO:0000256" key="2">
    <source>
        <dbReference type="SAM" id="Phobius"/>
    </source>
</evidence>
<evidence type="ECO:0000313" key="4">
    <source>
        <dbReference type="Proteomes" id="UP000265703"/>
    </source>
</evidence>
<keyword evidence="2" id="KW-0472">Membrane</keyword>
<keyword evidence="2" id="KW-1133">Transmembrane helix</keyword>
<name>A0A397TQF0_9GLOM</name>
<dbReference type="OrthoDB" id="2131431at2759"/>
<feature type="transmembrane region" description="Helical" evidence="2">
    <location>
        <begin position="36"/>
        <end position="54"/>
    </location>
</feature>
<sequence>MIGPYLINTPLSYFTGYYADIEEIPDMSNKLFMTKYLIWVFWLTIYLSSLLYFWRKLDSLLKYHMKDLQNKPRGDLTLLLKYETLKVASTNLLTAVMVLAFLGSLFIIVYFVFGISYKKSRNETINIIYFVIWNFVEPIILQIAQFVIIYNAVRPTPNNAPFGRMMSVVRRPISTETTRSRIAQKNGFSSLSEKQTSGTSSKKSIKSLPEIQRKSLIFDDQLPAPPTPYITGWDELLYFDDLGDFFAGEIPVEQHPNTHYRRDSSIDISSLNSTAYFSIRSVHSKNDSIYSLPNNSIRSNISKKNTIHSEINI</sequence>
<protein>
    <submittedName>
        <fullName evidence="3">Uncharacterized protein</fullName>
    </submittedName>
</protein>
<comment type="caution">
    <text evidence="3">The sequence shown here is derived from an EMBL/GenBank/DDBJ whole genome shotgun (WGS) entry which is preliminary data.</text>
</comment>
<feature type="transmembrane region" description="Helical" evidence="2">
    <location>
        <begin position="92"/>
        <end position="115"/>
    </location>
</feature>
<organism evidence="3 4">
    <name type="scientific">Glomus cerebriforme</name>
    <dbReference type="NCBI Taxonomy" id="658196"/>
    <lineage>
        <taxon>Eukaryota</taxon>
        <taxon>Fungi</taxon>
        <taxon>Fungi incertae sedis</taxon>
        <taxon>Mucoromycota</taxon>
        <taxon>Glomeromycotina</taxon>
        <taxon>Glomeromycetes</taxon>
        <taxon>Glomerales</taxon>
        <taxon>Glomeraceae</taxon>
        <taxon>Glomus</taxon>
    </lineage>
</organism>
<dbReference type="Proteomes" id="UP000265703">
    <property type="component" value="Unassembled WGS sequence"/>
</dbReference>
<reference evidence="3 4" key="1">
    <citation type="submission" date="2018-06" db="EMBL/GenBank/DDBJ databases">
        <title>Comparative genomics reveals the genomic features of Rhizophagus irregularis, R. cerebriforme, R. diaphanum and Gigaspora rosea, and their symbiotic lifestyle signature.</title>
        <authorList>
            <person name="Morin E."/>
            <person name="San Clemente H."/>
            <person name="Chen E.C.H."/>
            <person name="De La Providencia I."/>
            <person name="Hainaut M."/>
            <person name="Kuo A."/>
            <person name="Kohler A."/>
            <person name="Murat C."/>
            <person name="Tang N."/>
            <person name="Roy S."/>
            <person name="Loubradou J."/>
            <person name="Henrissat B."/>
            <person name="Grigoriev I.V."/>
            <person name="Corradi N."/>
            <person name="Roux C."/>
            <person name="Martin F.M."/>
        </authorList>
    </citation>
    <scope>NUCLEOTIDE SEQUENCE [LARGE SCALE GENOMIC DNA]</scope>
    <source>
        <strain evidence="3 4">DAOM 227022</strain>
    </source>
</reference>
<accession>A0A397TQF0</accession>
<proteinExistence type="predicted"/>
<feature type="region of interest" description="Disordered" evidence="1">
    <location>
        <begin position="187"/>
        <end position="206"/>
    </location>
</feature>
<evidence type="ECO:0000256" key="1">
    <source>
        <dbReference type="SAM" id="MobiDB-lite"/>
    </source>
</evidence>
<keyword evidence="4" id="KW-1185">Reference proteome</keyword>
<evidence type="ECO:0000313" key="3">
    <source>
        <dbReference type="EMBL" id="RIA97261.1"/>
    </source>
</evidence>
<feature type="compositionally biased region" description="Low complexity" evidence="1">
    <location>
        <begin position="192"/>
        <end position="202"/>
    </location>
</feature>
<keyword evidence="2" id="KW-0812">Transmembrane</keyword>
<dbReference type="EMBL" id="QKYT01000032">
    <property type="protein sequence ID" value="RIA97261.1"/>
    <property type="molecule type" value="Genomic_DNA"/>
</dbReference>
<feature type="transmembrane region" description="Helical" evidence="2">
    <location>
        <begin position="127"/>
        <end position="150"/>
    </location>
</feature>